<evidence type="ECO:0000313" key="1">
    <source>
        <dbReference type="EMBL" id="KKC99073.1"/>
    </source>
</evidence>
<dbReference type="Proteomes" id="UP000033633">
    <property type="component" value="Unassembled WGS sequence"/>
</dbReference>
<reference evidence="1 2" key="1">
    <citation type="submission" date="2014-12" db="EMBL/GenBank/DDBJ databases">
        <title>Mercury Reductase activity and rhizosphere competence traits in the genome of root associated Photobacterium halotolerans MELD1.</title>
        <authorList>
            <person name="Mathew D.C."/>
            <person name="Huang C.-C."/>
        </authorList>
    </citation>
    <scope>NUCLEOTIDE SEQUENCE [LARGE SCALE GENOMIC DNA]</scope>
    <source>
        <strain evidence="1 2">MELD1</strain>
    </source>
</reference>
<sequence length="272" mass="31127">MMLYKYMSFNSGILMLRNLSLGFTGLEDLNDPFEGTNFGFSDTGSIPARNAIRVFKGHFSRKFAVSSLTRNPLNSLMWSHYGDSHRGVVIGIDAEECGLTSNEEFIIPAQLGEIIYVSTKNKDLNGVPSQNHLDELRASMVFNPDIKNYLKQAFLYKSLEWGYEEEVRVIKSLTDFKFGYHSTEDQLLTNDGRWNKVRNNYLGQPMFCYKIPESGIKEIYLGANVYRNVARIEEGANAQRVKDNLDFLKSFGCKLFRCEPDVQTWDLMSVEL</sequence>
<evidence type="ECO:0000313" key="2">
    <source>
        <dbReference type="Proteomes" id="UP000033633"/>
    </source>
</evidence>
<gene>
    <name evidence="1" type="ORF">KY46_14615</name>
</gene>
<proteinExistence type="predicted"/>
<dbReference type="InterPro" id="IPR021352">
    <property type="entry name" value="DUF2971"/>
</dbReference>
<dbReference type="PATRIC" id="fig|265726.11.peg.1169"/>
<name>A0A0F5VAD2_9GAMM</name>
<evidence type="ECO:0008006" key="3">
    <source>
        <dbReference type="Google" id="ProtNLM"/>
    </source>
</evidence>
<protein>
    <recommendedName>
        <fullName evidence="3">DUF2971 domain-containing protein</fullName>
    </recommendedName>
</protein>
<organism evidence="1 2">
    <name type="scientific">Photobacterium halotolerans</name>
    <dbReference type="NCBI Taxonomy" id="265726"/>
    <lineage>
        <taxon>Bacteria</taxon>
        <taxon>Pseudomonadati</taxon>
        <taxon>Pseudomonadota</taxon>
        <taxon>Gammaproteobacteria</taxon>
        <taxon>Vibrionales</taxon>
        <taxon>Vibrionaceae</taxon>
        <taxon>Photobacterium</taxon>
    </lineage>
</organism>
<dbReference type="AlphaFoldDB" id="A0A0F5VAD2"/>
<dbReference type="EMBL" id="JWYV01000013">
    <property type="protein sequence ID" value="KKC99073.1"/>
    <property type="molecule type" value="Genomic_DNA"/>
</dbReference>
<comment type="caution">
    <text evidence="1">The sequence shown here is derived from an EMBL/GenBank/DDBJ whole genome shotgun (WGS) entry which is preliminary data.</text>
</comment>
<accession>A0A0F5VAD2</accession>
<dbReference type="Pfam" id="PF11185">
    <property type="entry name" value="DUF2971"/>
    <property type="match status" value="1"/>
</dbReference>
<keyword evidence="2" id="KW-1185">Reference proteome</keyword>